<dbReference type="Gene3D" id="1.20.120.450">
    <property type="entry name" value="dinb family like domain"/>
    <property type="match status" value="1"/>
</dbReference>
<dbReference type="InterPro" id="IPR007061">
    <property type="entry name" value="MST-like"/>
</dbReference>
<dbReference type="Pfam" id="PF04978">
    <property type="entry name" value="MST"/>
    <property type="match status" value="1"/>
</dbReference>
<dbReference type="EMBL" id="JAWLNX010000001">
    <property type="protein sequence ID" value="MEB3366099.1"/>
    <property type="molecule type" value="Genomic_DNA"/>
</dbReference>
<dbReference type="RefSeq" id="WP_324263671.1">
    <property type="nucleotide sequence ID" value="NZ_JAWLNX010000001.1"/>
</dbReference>
<reference evidence="1 2" key="1">
    <citation type="submission" date="2023-10" db="EMBL/GenBank/DDBJ databases">
        <title>Saccharopolyspora sp. nov., isolated from mangrove soil.</title>
        <authorList>
            <person name="Lu Y."/>
            <person name="Liu W."/>
        </authorList>
    </citation>
    <scope>NUCLEOTIDE SEQUENCE [LARGE SCALE GENOMIC DNA]</scope>
    <source>
        <strain evidence="1 2">S2-29</strain>
    </source>
</reference>
<proteinExistence type="predicted"/>
<evidence type="ECO:0000313" key="1">
    <source>
        <dbReference type="EMBL" id="MEB3366099.1"/>
    </source>
</evidence>
<dbReference type="SUPFAM" id="SSF109854">
    <property type="entry name" value="DinB/YfiT-like putative metalloenzymes"/>
    <property type="match status" value="1"/>
</dbReference>
<name>A0ABU6A3E1_9PSEU</name>
<comment type="caution">
    <text evidence="1">The sequence shown here is derived from an EMBL/GenBank/DDBJ whole genome shotgun (WGS) entry which is preliminary data.</text>
</comment>
<keyword evidence="2" id="KW-1185">Reference proteome</keyword>
<evidence type="ECO:0000313" key="2">
    <source>
        <dbReference type="Proteomes" id="UP001327093"/>
    </source>
</evidence>
<dbReference type="InterPro" id="IPR034660">
    <property type="entry name" value="DinB/YfiT-like"/>
</dbReference>
<protein>
    <submittedName>
        <fullName evidence="1">DinB family protein</fullName>
    </submittedName>
</protein>
<dbReference type="Proteomes" id="UP001327093">
    <property type="component" value="Unassembled WGS sequence"/>
</dbReference>
<gene>
    <name evidence="1" type="ORF">R4I43_01660</name>
</gene>
<accession>A0ABU6A3E1</accession>
<sequence length="193" mass="21632">MTGSDAKAALQQYVREGREAVLWKVEGLSEYDLRRPMTPTGTNALGVVKHLATMELGYFGDVFGRPSGIPTPWMRPDAEFNADLWATADESSEWVLDLYRRACAHADSTIDALELDSLGSVPWWPTGGITLHRILVHMIQETGRHAGHLDIVRELIDGAVGRGPRNDNMTTDDQARWREHRESLERIAREAGR</sequence>
<organism evidence="1 2">
    <name type="scientific">Saccharopolyspora mangrovi</name>
    <dbReference type="NCBI Taxonomy" id="3082379"/>
    <lineage>
        <taxon>Bacteria</taxon>
        <taxon>Bacillati</taxon>
        <taxon>Actinomycetota</taxon>
        <taxon>Actinomycetes</taxon>
        <taxon>Pseudonocardiales</taxon>
        <taxon>Pseudonocardiaceae</taxon>
        <taxon>Saccharopolyspora</taxon>
    </lineage>
</organism>